<comment type="similarity">
    <text evidence="3 12">Belongs to the CcmB/CycW/HelB family.</text>
</comment>
<comment type="subcellular location">
    <subcellularLocation>
        <location evidence="2">Cell inner membrane</location>
        <topology evidence="2">Multi-pass membrane protein</topology>
    </subcellularLocation>
</comment>
<evidence type="ECO:0000313" key="14">
    <source>
        <dbReference type="EMBL" id="ANX05365.1"/>
    </source>
</evidence>
<feature type="transmembrane region" description="Helical" evidence="13">
    <location>
        <begin position="21"/>
        <end position="40"/>
    </location>
</feature>
<organism evidence="14 15">
    <name type="scientific">Immundisolibacter cernigliae</name>
    <dbReference type="NCBI Taxonomy" id="1810504"/>
    <lineage>
        <taxon>Bacteria</taxon>
        <taxon>Pseudomonadati</taxon>
        <taxon>Pseudomonadota</taxon>
        <taxon>Gammaproteobacteria</taxon>
        <taxon>Immundisolibacterales</taxon>
        <taxon>Immundisolibacteraceae</taxon>
        <taxon>Immundisolibacter</taxon>
    </lineage>
</organism>
<keyword evidence="9 12" id="KW-0201">Cytochrome c-type biogenesis</keyword>
<evidence type="ECO:0000256" key="2">
    <source>
        <dbReference type="ARBA" id="ARBA00004429"/>
    </source>
</evidence>
<dbReference type="GO" id="GO:0015232">
    <property type="term" value="F:heme transmembrane transporter activity"/>
    <property type="evidence" value="ECO:0007669"/>
    <property type="project" value="InterPro"/>
</dbReference>
<dbReference type="KEGG" id="gbi:PG2T_15025"/>
<dbReference type="RefSeq" id="WP_068807328.1">
    <property type="nucleotide sequence ID" value="NZ_CP014671.1"/>
</dbReference>
<evidence type="ECO:0000256" key="1">
    <source>
        <dbReference type="ARBA" id="ARBA00002442"/>
    </source>
</evidence>
<comment type="function">
    <text evidence="1 12">Required for the export of heme to the periplasm for the biogenesis of c-type cytochromes.</text>
</comment>
<dbReference type="AlphaFoldDB" id="A0A1B1YWY6"/>
<evidence type="ECO:0000256" key="7">
    <source>
        <dbReference type="ARBA" id="ARBA00022519"/>
    </source>
</evidence>
<dbReference type="InParanoid" id="A0A1B1YWY6"/>
<gene>
    <name evidence="14" type="ORF">PG2T_15025</name>
</gene>
<evidence type="ECO:0000256" key="10">
    <source>
        <dbReference type="ARBA" id="ARBA00022989"/>
    </source>
</evidence>
<evidence type="ECO:0000313" key="15">
    <source>
        <dbReference type="Proteomes" id="UP000092952"/>
    </source>
</evidence>
<dbReference type="PANTHER" id="PTHR30070">
    <property type="entry name" value="HEME EXPORTER PROTEIN B"/>
    <property type="match status" value="1"/>
</dbReference>
<reference evidence="15" key="1">
    <citation type="submission" date="2016-03" db="EMBL/GenBank/DDBJ databases">
        <title>Complete genome sequence of Solimmundus cernigliae, representing a novel lineage of polycyclic aromatic hydrocarbon degraders within the Gammaproteobacteria.</title>
        <authorList>
            <person name="Singleton D.R."/>
            <person name="Dickey A.N."/>
            <person name="Scholl E.H."/>
            <person name="Wright F.A."/>
            <person name="Aitken M.D."/>
        </authorList>
    </citation>
    <scope>NUCLEOTIDE SEQUENCE [LARGE SCALE GENOMIC DNA]</scope>
    <source>
        <strain evidence="15">TR3.2</strain>
    </source>
</reference>
<dbReference type="STRING" id="1810504.PG2T_15025"/>
<sequence>MIGQVFRRELLLAWRRPGDTLLPLTFFIIVGSLFPLGVGAEPVLLRSIGPGAVWIAAVLATLLGLPRLFAADQQSGALEQLLLSPAPLALLVAVKVLAQWLTSGLPLALAAPLLALGFGLNFGDLGVLLAGLLLGTPLLNLLGAISAALTLGLRGGGALLGLLVLPLYVPVLIFGSGAVQAAALGFGAGANLSLLAAMLALALVFAPWATAAALRISLD</sequence>
<evidence type="ECO:0000256" key="4">
    <source>
        <dbReference type="ARBA" id="ARBA00016452"/>
    </source>
</evidence>
<keyword evidence="5 12" id="KW-0813">Transport</keyword>
<evidence type="ECO:0000256" key="6">
    <source>
        <dbReference type="ARBA" id="ARBA00022475"/>
    </source>
</evidence>
<dbReference type="Proteomes" id="UP000092952">
    <property type="component" value="Chromosome"/>
</dbReference>
<dbReference type="PANTHER" id="PTHR30070:SF1">
    <property type="entry name" value="CYTOCHROME C BIOGENESIS B-RELATED"/>
    <property type="match status" value="1"/>
</dbReference>
<dbReference type="PIRSF" id="PIRSF002764">
    <property type="entry name" value="CcmB"/>
    <property type="match status" value="1"/>
</dbReference>
<name>A0A1B1YWY6_9GAMM</name>
<dbReference type="Pfam" id="PF03379">
    <property type="entry name" value="CcmB"/>
    <property type="match status" value="1"/>
</dbReference>
<keyword evidence="11 12" id="KW-0472">Membrane</keyword>
<dbReference type="GO" id="GO:0017004">
    <property type="term" value="P:cytochrome complex assembly"/>
    <property type="evidence" value="ECO:0007669"/>
    <property type="project" value="UniProtKB-KW"/>
</dbReference>
<evidence type="ECO:0000256" key="12">
    <source>
        <dbReference type="PIRNR" id="PIRNR002764"/>
    </source>
</evidence>
<dbReference type="GO" id="GO:0005886">
    <property type="term" value="C:plasma membrane"/>
    <property type="evidence" value="ECO:0007669"/>
    <property type="project" value="UniProtKB-SubCell"/>
</dbReference>
<feature type="transmembrane region" description="Helical" evidence="13">
    <location>
        <begin position="52"/>
        <end position="69"/>
    </location>
</feature>
<keyword evidence="8 13" id="KW-0812">Transmembrane</keyword>
<accession>A0A1B1YWY6</accession>
<dbReference type="GO" id="GO:1903607">
    <property type="term" value="P:cytochrome c biosynthetic process"/>
    <property type="evidence" value="ECO:0007669"/>
    <property type="project" value="TreeGrafter"/>
</dbReference>
<evidence type="ECO:0000256" key="9">
    <source>
        <dbReference type="ARBA" id="ARBA00022748"/>
    </source>
</evidence>
<protein>
    <recommendedName>
        <fullName evidence="4 12">Heme exporter protein B</fullName>
    </recommendedName>
</protein>
<dbReference type="PRINTS" id="PR01414">
    <property type="entry name" value="CCMBBIOGNSIS"/>
</dbReference>
<keyword evidence="15" id="KW-1185">Reference proteome</keyword>
<feature type="transmembrane region" description="Helical" evidence="13">
    <location>
        <begin position="107"/>
        <end position="134"/>
    </location>
</feature>
<feature type="transmembrane region" description="Helical" evidence="13">
    <location>
        <begin position="167"/>
        <end position="187"/>
    </location>
</feature>
<evidence type="ECO:0000256" key="5">
    <source>
        <dbReference type="ARBA" id="ARBA00022448"/>
    </source>
</evidence>
<evidence type="ECO:0000256" key="11">
    <source>
        <dbReference type="ARBA" id="ARBA00023136"/>
    </source>
</evidence>
<dbReference type="OrthoDB" id="9799895at2"/>
<dbReference type="InterPro" id="IPR003544">
    <property type="entry name" value="Cyt_c_biogenesis_CcmB"/>
</dbReference>
<feature type="transmembrane region" description="Helical" evidence="13">
    <location>
        <begin position="194"/>
        <end position="216"/>
    </location>
</feature>
<keyword evidence="10 13" id="KW-1133">Transmembrane helix</keyword>
<dbReference type="NCBIfam" id="TIGR01190">
    <property type="entry name" value="ccmB"/>
    <property type="match status" value="1"/>
</dbReference>
<evidence type="ECO:0000256" key="3">
    <source>
        <dbReference type="ARBA" id="ARBA00010544"/>
    </source>
</evidence>
<proteinExistence type="inferred from homology"/>
<keyword evidence="6 12" id="KW-1003">Cell membrane</keyword>
<keyword evidence="7 12" id="KW-0997">Cell inner membrane</keyword>
<dbReference type="InterPro" id="IPR026031">
    <property type="entry name" value="Cyt_c_CcmB_bac"/>
</dbReference>
<dbReference type="FunCoup" id="A0A1B1YWY6">
    <property type="interactions" value="273"/>
</dbReference>
<evidence type="ECO:0000256" key="13">
    <source>
        <dbReference type="SAM" id="Phobius"/>
    </source>
</evidence>
<evidence type="ECO:0000256" key="8">
    <source>
        <dbReference type="ARBA" id="ARBA00022692"/>
    </source>
</evidence>
<dbReference type="EMBL" id="CP014671">
    <property type="protein sequence ID" value="ANX05365.1"/>
    <property type="molecule type" value="Genomic_DNA"/>
</dbReference>